<evidence type="ECO:0000256" key="3">
    <source>
        <dbReference type="ARBA" id="ARBA00023015"/>
    </source>
</evidence>
<name>A0A0C3H4Q8_OIDMZ</name>
<proteinExistence type="predicted"/>
<evidence type="ECO:0000256" key="7">
    <source>
        <dbReference type="SAM" id="MobiDB-lite"/>
    </source>
</evidence>
<sequence length="483" mass="54325">METSALETVLSENGLNETTPRTDWLSRGSENRSPDAEIYPDIGAGGSTQLDVHNRARTHLGIIESFHQALRPRWVSTDLQADEAAIKSSLIAYSALQRQQEAVTMRTLPLDPAIDLDGLDQDLARHLINLYWSTSHLTWLLSYRPAITDSLLHGGPYVSKLLLNAIYFSSSLYSGRVALRTDPVDAKTVGMGFYHRFRQLLATEIDNPSIPTALGLLLCAISLAARGEATAGSVLCGTAVHMVMEFHSSPLDYQRPLLSILETEMRGRLYRGAYSVDVSLALYLGRTPTLDRLEDVVPNGILDTYEELEDWQPHIEASAPGSSTLEYYAPFPAYAVSTSMSMFNLLKICSRVIRTFYGSRGTLPEAFEQLWHVKSDLEDQLEDWQRSLPSHLHFDQKSTPPRPPHQIALIMTFYAARIFLRRPFLEREHLRANLQHHDLSKLEDACVSDASDICDFTLICRDRFILHHLHLLCSFSVYLALVV</sequence>
<gene>
    <name evidence="9" type="ORF">OIDMADRAFT_128143</name>
</gene>
<keyword evidence="6" id="KW-0539">Nucleus</keyword>
<evidence type="ECO:0000256" key="1">
    <source>
        <dbReference type="ARBA" id="ARBA00022723"/>
    </source>
</evidence>
<protein>
    <recommendedName>
        <fullName evidence="8">Xylanolytic transcriptional activator regulatory domain-containing protein</fullName>
    </recommendedName>
</protein>
<dbReference type="PANTHER" id="PTHR31313:SF86">
    <property type="entry name" value="ZN(2)-C6 FUNGAL-TYPE DOMAIN-CONTAINING PROTEIN"/>
    <property type="match status" value="1"/>
</dbReference>
<keyword evidence="1" id="KW-0479">Metal-binding</keyword>
<accession>A0A0C3H4Q8</accession>
<dbReference type="PANTHER" id="PTHR31313">
    <property type="entry name" value="TY1 ENHANCER ACTIVATOR"/>
    <property type="match status" value="1"/>
</dbReference>
<evidence type="ECO:0000313" key="10">
    <source>
        <dbReference type="Proteomes" id="UP000054321"/>
    </source>
</evidence>
<dbReference type="InParanoid" id="A0A0C3H4Q8"/>
<keyword evidence="10" id="KW-1185">Reference proteome</keyword>
<dbReference type="STRING" id="913774.A0A0C3H4Q8"/>
<dbReference type="HOGENOM" id="CLU_007003_3_2_1"/>
<keyword evidence="5" id="KW-0804">Transcription</keyword>
<dbReference type="OrthoDB" id="4161332at2759"/>
<reference evidence="10" key="2">
    <citation type="submission" date="2015-01" db="EMBL/GenBank/DDBJ databases">
        <title>Evolutionary Origins and Diversification of the Mycorrhizal Mutualists.</title>
        <authorList>
            <consortium name="DOE Joint Genome Institute"/>
            <consortium name="Mycorrhizal Genomics Consortium"/>
            <person name="Kohler A."/>
            <person name="Kuo A."/>
            <person name="Nagy L.G."/>
            <person name="Floudas D."/>
            <person name="Copeland A."/>
            <person name="Barry K.W."/>
            <person name="Cichocki N."/>
            <person name="Veneault-Fourrey C."/>
            <person name="LaButti K."/>
            <person name="Lindquist E.A."/>
            <person name="Lipzen A."/>
            <person name="Lundell T."/>
            <person name="Morin E."/>
            <person name="Murat C."/>
            <person name="Riley R."/>
            <person name="Ohm R."/>
            <person name="Sun H."/>
            <person name="Tunlid A."/>
            <person name="Henrissat B."/>
            <person name="Grigoriev I.V."/>
            <person name="Hibbett D.S."/>
            <person name="Martin F."/>
        </authorList>
    </citation>
    <scope>NUCLEOTIDE SEQUENCE [LARGE SCALE GENOMIC DNA]</scope>
    <source>
        <strain evidence="10">Zn</strain>
    </source>
</reference>
<evidence type="ECO:0000256" key="5">
    <source>
        <dbReference type="ARBA" id="ARBA00023163"/>
    </source>
</evidence>
<feature type="compositionally biased region" description="Polar residues" evidence="7">
    <location>
        <begin position="1"/>
        <end position="21"/>
    </location>
</feature>
<evidence type="ECO:0000256" key="6">
    <source>
        <dbReference type="ARBA" id="ARBA00023242"/>
    </source>
</evidence>
<keyword evidence="2" id="KW-0862">Zinc</keyword>
<dbReference type="InterPro" id="IPR051615">
    <property type="entry name" value="Transcr_Regulatory_Elem"/>
</dbReference>
<keyword evidence="4" id="KW-0238">DNA-binding</keyword>
<dbReference type="CDD" id="cd12148">
    <property type="entry name" value="fungal_TF_MHR"/>
    <property type="match status" value="1"/>
</dbReference>
<reference evidence="9 10" key="1">
    <citation type="submission" date="2014-04" db="EMBL/GenBank/DDBJ databases">
        <authorList>
            <consortium name="DOE Joint Genome Institute"/>
            <person name="Kuo A."/>
            <person name="Martino E."/>
            <person name="Perotto S."/>
            <person name="Kohler A."/>
            <person name="Nagy L.G."/>
            <person name="Floudas D."/>
            <person name="Copeland A."/>
            <person name="Barry K.W."/>
            <person name="Cichocki N."/>
            <person name="Veneault-Fourrey C."/>
            <person name="LaButti K."/>
            <person name="Lindquist E.A."/>
            <person name="Lipzen A."/>
            <person name="Lundell T."/>
            <person name="Morin E."/>
            <person name="Murat C."/>
            <person name="Sun H."/>
            <person name="Tunlid A."/>
            <person name="Henrissat B."/>
            <person name="Grigoriev I.V."/>
            <person name="Hibbett D.S."/>
            <person name="Martin F."/>
            <person name="Nordberg H.P."/>
            <person name="Cantor M.N."/>
            <person name="Hua S.X."/>
        </authorList>
    </citation>
    <scope>NUCLEOTIDE SEQUENCE [LARGE SCALE GENOMIC DNA]</scope>
    <source>
        <strain evidence="9 10">Zn</strain>
    </source>
</reference>
<feature type="region of interest" description="Disordered" evidence="7">
    <location>
        <begin position="1"/>
        <end position="34"/>
    </location>
</feature>
<keyword evidence="3" id="KW-0805">Transcription regulation</keyword>
<dbReference type="GO" id="GO:0003677">
    <property type="term" value="F:DNA binding"/>
    <property type="evidence" value="ECO:0007669"/>
    <property type="project" value="UniProtKB-KW"/>
</dbReference>
<evidence type="ECO:0000256" key="4">
    <source>
        <dbReference type="ARBA" id="ARBA00023125"/>
    </source>
</evidence>
<dbReference type="EMBL" id="KN832880">
    <property type="protein sequence ID" value="KIM98344.1"/>
    <property type="molecule type" value="Genomic_DNA"/>
</dbReference>
<evidence type="ECO:0000259" key="8">
    <source>
        <dbReference type="Pfam" id="PF04082"/>
    </source>
</evidence>
<feature type="non-terminal residue" evidence="9">
    <location>
        <position position="483"/>
    </location>
</feature>
<organism evidence="9 10">
    <name type="scientific">Oidiodendron maius (strain Zn)</name>
    <dbReference type="NCBI Taxonomy" id="913774"/>
    <lineage>
        <taxon>Eukaryota</taxon>
        <taxon>Fungi</taxon>
        <taxon>Dikarya</taxon>
        <taxon>Ascomycota</taxon>
        <taxon>Pezizomycotina</taxon>
        <taxon>Leotiomycetes</taxon>
        <taxon>Leotiomycetes incertae sedis</taxon>
        <taxon>Myxotrichaceae</taxon>
        <taxon>Oidiodendron</taxon>
    </lineage>
</organism>
<dbReference type="AlphaFoldDB" id="A0A0C3H4Q8"/>
<dbReference type="GO" id="GO:0006351">
    <property type="term" value="P:DNA-templated transcription"/>
    <property type="evidence" value="ECO:0007669"/>
    <property type="project" value="InterPro"/>
</dbReference>
<dbReference type="Proteomes" id="UP000054321">
    <property type="component" value="Unassembled WGS sequence"/>
</dbReference>
<dbReference type="GO" id="GO:0008270">
    <property type="term" value="F:zinc ion binding"/>
    <property type="evidence" value="ECO:0007669"/>
    <property type="project" value="InterPro"/>
</dbReference>
<evidence type="ECO:0000313" key="9">
    <source>
        <dbReference type="EMBL" id="KIM98344.1"/>
    </source>
</evidence>
<feature type="domain" description="Xylanolytic transcriptional activator regulatory" evidence="8">
    <location>
        <begin position="128"/>
        <end position="384"/>
    </location>
</feature>
<evidence type="ECO:0000256" key="2">
    <source>
        <dbReference type="ARBA" id="ARBA00022833"/>
    </source>
</evidence>
<dbReference type="Pfam" id="PF04082">
    <property type="entry name" value="Fungal_trans"/>
    <property type="match status" value="1"/>
</dbReference>
<dbReference type="InterPro" id="IPR007219">
    <property type="entry name" value="XnlR_reg_dom"/>
</dbReference>